<evidence type="ECO:0000256" key="3">
    <source>
        <dbReference type="ARBA" id="ARBA00019906"/>
    </source>
</evidence>
<sequence length="494" mass="52948">MMLALLILVLAVGGGLAWIAGRLGPGAPRWVAVLALAVDGALLVPYFLDLPSPEAGGWLEQWRVAWIPRFGISLHLALDGVSLLLIALTLLLGMVAVIASWTEIDEGVGQFHAHLLWTLAGVLGVFLALDLFLFFVFWEIMIVPMYFLIALWGHENRAYAAIKFFLFTQMSGLLMLLAIVVMVLLQHQRTGVFNFDYFTLLDAELGPEVSFWLMLGFFIAFTVKLPAVPLHTWLPDAHTQAPTGGSVILAGVLLKTGAYGLLRFVIPLFPATAVEFASTAMTLGVVSILYGAVLAFAQSDLKRLIAYSSVSHMGFVLVGLYARNSLGAQGAVMTMLAHGLSAGALFMLAGALQERIHTRDMNRMGGLWTDVPRLAALGLFFCIAALGLPGLGNFVGEFLALAGAFRIDPLMAGLAALGLIVAPAYSLILVQRAFHGEPLEKHRMRDLGAREMATLVVLVVATVGMGLYPQPLIQLADARLRGNPEPAVAGGAGP</sequence>
<dbReference type="NCBIfam" id="TIGR01972">
    <property type="entry name" value="NDH_I_M"/>
    <property type="match status" value="1"/>
</dbReference>
<feature type="transmembrane region" description="Helical" evidence="10">
    <location>
        <begin position="328"/>
        <end position="352"/>
    </location>
</feature>
<feature type="domain" description="NADH:quinone oxidoreductase/Mrp antiporter transmembrane" evidence="11">
    <location>
        <begin position="128"/>
        <end position="415"/>
    </location>
</feature>
<feature type="transmembrane region" description="Helical" evidence="10">
    <location>
        <begin position="373"/>
        <end position="391"/>
    </location>
</feature>
<dbReference type="Proteomes" id="UP001497493">
    <property type="component" value="Chromosome"/>
</dbReference>
<dbReference type="PANTHER" id="PTHR43507">
    <property type="entry name" value="NADH-UBIQUINONE OXIDOREDUCTASE CHAIN 4"/>
    <property type="match status" value="1"/>
</dbReference>
<feature type="transmembrane region" description="Helical" evidence="10">
    <location>
        <begin position="276"/>
        <end position="297"/>
    </location>
</feature>
<evidence type="ECO:0000256" key="4">
    <source>
        <dbReference type="ARBA" id="ARBA00022692"/>
    </source>
</evidence>
<keyword evidence="12" id="KW-0560">Oxidoreductase</keyword>
<feature type="transmembrane region" description="Helical" evidence="10">
    <location>
        <begin position="411"/>
        <end position="430"/>
    </location>
</feature>
<protein>
    <recommendedName>
        <fullName evidence="3">NADH-quinone oxidoreductase subunit M</fullName>
    </recommendedName>
    <alternativeName>
        <fullName evidence="7">NADH dehydrogenase I subunit M</fullName>
    </alternativeName>
    <alternativeName>
        <fullName evidence="8">NDH-1 subunit M</fullName>
    </alternativeName>
</protein>
<evidence type="ECO:0000256" key="7">
    <source>
        <dbReference type="ARBA" id="ARBA00031584"/>
    </source>
</evidence>
<name>A0ABP1C6V0_9GAMM</name>
<dbReference type="PANTHER" id="PTHR43507:SF1">
    <property type="entry name" value="NADH-UBIQUINONE OXIDOREDUCTASE CHAIN 4"/>
    <property type="match status" value="1"/>
</dbReference>
<dbReference type="Pfam" id="PF00361">
    <property type="entry name" value="Proton_antipo_M"/>
    <property type="match status" value="1"/>
</dbReference>
<dbReference type="InterPro" id="IPR010227">
    <property type="entry name" value="NADH_Q_OxRdtase_chainM/4"/>
</dbReference>
<keyword evidence="6 10" id="KW-0472">Membrane</keyword>
<evidence type="ECO:0000256" key="8">
    <source>
        <dbReference type="ARBA" id="ARBA00032798"/>
    </source>
</evidence>
<feature type="transmembrane region" description="Helical" evidence="10">
    <location>
        <begin position="304"/>
        <end position="322"/>
    </location>
</feature>
<dbReference type="InterPro" id="IPR003918">
    <property type="entry name" value="NADH_UbQ_OxRdtase"/>
</dbReference>
<dbReference type="InterPro" id="IPR001750">
    <property type="entry name" value="ND/Mrp_TM"/>
</dbReference>
<feature type="transmembrane region" description="Helical" evidence="10">
    <location>
        <begin position="451"/>
        <end position="468"/>
    </location>
</feature>
<comment type="subcellular location">
    <subcellularLocation>
        <location evidence="1">Endomembrane system</location>
        <topology evidence="1">Multi-pass membrane protein</topology>
    </subcellularLocation>
    <subcellularLocation>
        <location evidence="9">Membrane</location>
        <topology evidence="9">Multi-pass membrane protein</topology>
    </subcellularLocation>
</comment>
<feature type="transmembrane region" description="Helical" evidence="10">
    <location>
        <begin position="164"/>
        <end position="185"/>
    </location>
</feature>
<keyword evidence="13" id="KW-1185">Reference proteome</keyword>
<feature type="transmembrane region" description="Helical" evidence="10">
    <location>
        <begin position="27"/>
        <end position="48"/>
    </location>
</feature>
<keyword evidence="5 10" id="KW-1133">Transmembrane helix</keyword>
<evidence type="ECO:0000256" key="5">
    <source>
        <dbReference type="ARBA" id="ARBA00022989"/>
    </source>
</evidence>
<keyword evidence="4 9" id="KW-0812">Transmembrane</keyword>
<evidence type="ECO:0000256" key="2">
    <source>
        <dbReference type="ARBA" id="ARBA00009025"/>
    </source>
</evidence>
<proteinExistence type="inferred from homology"/>
<feature type="transmembrane region" description="Helical" evidence="10">
    <location>
        <begin position="211"/>
        <end position="234"/>
    </location>
</feature>
<evidence type="ECO:0000256" key="9">
    <source>
        <dbReference type="RuleBase" id="RU000320"/>
    </source>
</evidence>
<dbReference type="RefSeq" id="WP_348759351.1">
    <property type="nucleotide sequence ID" value="NZ_OZ026884.1"/>
</dbReference>
<reference evidence="12 13" key="1">
    <citation type="submission" date="2024-04" db="EMBL/GenBank/DDBJ databases">
        <authorList>
            <person name="Cremers G."/>
        </authorList>
    </citation>
    <scope>NUCLEOTIDE SEQUENCE [LARGE SCALE GENOMIC DNA]</scope>
    <source>
        <strain evidence="12">MeCH1-AG</strain>
    </source>
</reference>
<evidence type="ECO:0000256" key="6">
    <source>
        <dbReference type="ARBA" id="ARBA00023136"/>
    </source>
</evidence>
<feature type="transmembrane region" description="Helical" evidence="10">
    <location>
        <begin position="119"/>
        <end position="152"/>
    </location>
</feature>
<evidence type="ECO:0000259" key="11">
    <source>
        <dbReference type="Pfam" id="PF00361"/>
    </source>
</evidence>
<accession>A0ABP1C6V0</accession>
<comment type="similarity">
    <text evidence="2">Belongs to the complex I subunit 4 family.</text>
</comment>
<dbReference type="EMBL" id="OZ026884">
    <property type="protein sequence ID" value="CAL1239816.1"/>
    <property type="molecule type" value="Genomic_DNA"/>
</dbReference>
<feature type="transmembrane region" description="Helical" evidence="10">
    <location>
        <begin position="76"/>
        <end position="99"/>
    </location>
</feature>
<dbReference type="NCBIfam" id="NF004498">
    <property type="entry name" value="PRK05846.1-1"/>
    <property type="match status" value="1"/>
</dbReference>
<evidence type="ECO:0000313" key="13">
    <source>
        <dbReference type="Proteomes" id="UP001497493"/>
    </source>
</evidence>
<feature type="transmembrane region" description="Helical" evidence="10">
    <location>
        <begin position="246"/>
        <end position="270"/>
    </location>
</feature>
<evidence type="ECO:0000256" key="1">
    <source>
        <dbReference type="ARBA" id="ARBA00004127"/>
    </source>
</evidence>
<dbReference type="PRINTS" id="PR01437">
    <property type="entry name" value="NUOXDRDTASE4"/>
</dbReference>
<organism evidence="12 13">
    <name type="scientific">Candidatus Methylocalor cossyra</name>
    <dbReference type="NCBI Taxonomy" id="3108543"/>
    <lineage>
        <taxon>Bacteria</taxon>
        <taxon>Pseudomonadati</taxon>
        <taxon>Pseudomonadota</taxon>
        <taxon>Gammaproteobacteria</taxon>
        <taxon>Methylococcales</taxon>
        <taxon>Methylococcaceae</taxon>
        <taxon>Candidatus Methylocalor</taxon>
    </lineage>
</organism>
<evidence type="ECO:0000256" key="10">
    <source>
        <dbReference type="SAM" id="Phobius"/>
    </source>
</evidence>
<gene>
    <name evidence="12" type="primary">nuoM</name>
    <name evidence="12" type="ORF">MECH1_V1_1040</name>
</gene>
<dbReference type="GO" id="GO:0016491">
    <property type="term" value="F:oxidoreductase activity"/>
    <property type="evidence" value="ECO:0007669"/>
    <property type="project" value="UniProtKB-KW"/>
</dbReference>
<evidence type="ECO:0000313" key="12">
    <source>
        <dbReference type="EMBL" id="CAL1239816.1"/>
    </source>
</evidence>